<keyword evidence="2" id="KW-1133">Transmembrane helix</keyword>
<evidence type="ECO:0000313" key="6">
    <source>
        <dbReference type="Proteomes" id="UP001154282"/>
    </source>
</evidence>
<evidence type="ECO:0000256" key="1">
    <source>
        <dbReference type="ARBA" id="ARBA00023170"/>
    </source>
</evidence>
<dbReference type="AlphaFoldDB" id="A0AAV0PPC0"/>
<feature type="transmembrane region" description="Helical" evidence="2">
    <location>
        <begin position="134"/>
        <end position="154"/>
    </location>
</feature>
<evidence type="ECO:0000313" key="4">
    <source>
        <dbReference type="EMBL" id="CAI0470868.1"/>
    </source>
</evidence>
<keyword evidence="2" id="KW-0472">Membrane</keyword>
<organism evidence="5 6">
    <name type="scientific">Linum tenue</name>
    <dbReference type="NCBI Taxonomy" id="586396"/>
    <lineage>
        <taxon>Eukaryota</taxon>
        <taxon>Viridiplantae</taxon>
        <taxon>Streptophyta</taxon>
        <taxon>Embryophyta</taxon>
        <taxon>Tracheophyta</taxon>
        <taxon>Spermatophyta</taxon>
        <taxon>Magnoliopsida</taxon>
        <taxon>eudicotyledons</taxon>
        <taxon>Gunneridae</taxon>
        <taxon>Pentapetalae</taxon>
        <taxon>rosids</taxon>
        <taxon>fabids</taxon>
        <taxon>Malpighiales</taxon>
        <taxon>Linaceae</taxon>
        <taxon>Linum</taxon>
    </lineage>
</organism>
<protein>
    <recommendedName>
        <fullName evidence="3">Signal transduction histidine kinase dimerisation/phosphoacceptor domain-containing protein</fullName>
    </recommendedName>
</protein>
<dbReference type="EMBL" id="CAMGYJ010000009">
    <property type="protein sequence ID" value="CAI0473053.1"/>
    <property type="molecule type" value="Genomic_DNA"/>
</dbReference>
<evidence type="ECO:0000313" key="5">
    <source>
        <dbReference type="EMBL" id="CAI0473053.1"/>
    </source>
</evidence>
<dbReference type="Gene3D" id="1.10.287.130">
    <property type="match status" value="1"/>
</dbReference>
<dbReference type="SMART" id="SM00388">
    <property type="entry name" value="HisKA"/>
    <property type="match status" value="1"/>
</dbReference>
<dbReference type="InterPro" id="IPR003661">
    <property type="entry name" value="HisK_dim/P_dom"/>
</dbReference>
<comment type="caution">
    <text evidence="5">The sequence shown here is derived from an EMBL/GenBank/DDBJ whole genome shotgun (WGS) entry which is preliminary data.</text>
</comment>
<evidence type="ECO:0000259" key="3">
    <source>
        <dbReference type="SMART" id="SM00388"/>
    </source>
</evidence>
<keyword evidence="2" id="KW-0812">Transmembrane</keyword>
<dbReference type="Proteomes" id="UP001154282">
    <property type="component" value="Unassembled WGS sequence"/>
</dbReference>
<gene>
    <name evidence="4" type="ORF">LITE_LOCUS38710</name>
    <name evidence="5" type="ORF">LITE_LOCUS39494</name>
</gene>
<proteinExistence type="predicted"/>
<keyword evidence="1" id="KW-0675">Receptor</keyword>
<keyword evidence="6" id="KW-1185">Reference proteome</keyword>
<reference evidence="5" key="1">
    <citation type="submission" date="2022-08" db="EMBL/GenBank/DDBJ databases">
        <authorList>
            <person name="Gutierrez-Valencia J."/>
        </authorList>
    </citation>
    <scope>NUCLEOTIDE SEQUENCE</scope>
</reference>
<dbReference type="GO" id="GO:0000155">
    <property type="term" value="F:phosphorelay sensor kinase activity"/>
    <property type="evidence" value="ECO:0007669"/>
    <property type="project" value="InterPro"/>
</dbReference>
<dbReference type="Pfam" id="PF00512">
    <property type="entry name" value="HisKA"/>
    <property type="match status" value="1"/>
</dbReference>
<name>A0AAV0PPC0_9ROSI</name>
<evidence type="ECO:0000256" key="2">
    <source>
        <dbReference type="SAM" id="Phobius"/>
    </source>
</evidence>
<accession>A0AAV0PPC0</accession>
<dbReference type="EMBL" id="CAMGYJ010000009">
    <property type="protein sequence ID" value="CAI0470868.1"/>
    <property type="molecule type" value="Genomic_DNA"/>
</dbReference>
<sequence>MTGQEPEKLSFGFFSRKGKYVDCLLCVSKKLDQEGAVNGVFCFLQLASQELQQALHVQRLSEQTAQKRLKTLAYIKRQVRNPLSGMIFSRKMMESTELRAEQKQLLHTSAQCQRQLSRIIEDSDLDSIIEGYEYCLVSLFPIYFVHFIILYSMFTN</sequence>
<feature type="domain" description="Signal transduction histidine kinase dimerisation/phosphoacceptor" evidence="3">
    <location>
        <begin position="67"/>
        <end position="132"/>
    </location>
</feature>